<sequence>MLKGLHKGNDRSWSTGTAYLLPFYKTHVHCPFNILVGKSLCLSSVTRNLRWLTIIRSTQREDVNEGTCVFNEENFYQNDGNNDGCPGSLGYTHCPSSSMTLK</sequence>
<dbReference type="InParanoid" id="A0A1S0UC17"/>
<dbReference type="EMBL" id="JH712077">
    <property type="protein sequence ID" value="EFO28392.1"/>
    <property type="molecule type" value="Genomic_DNA"/>
</dbReference>
<dbReference type="RefSeq" id="XP_003135670.1">
    <property type="nucleotide sequence ID" value="XM_003135622.1"/>
</dbReference>
<organism evidence="1">
    <name type="scientific">Loa loa</name>
    <name type="common">Eye worm</name>
    <name type="synonym">Filaria loa</name>
    <dbReference type="NCBI Taxonomy" id="7209"/>
    <lineage>
        <taxon>Eukaryota</taxon>
        <taxon>Metazoa</taxon>
        <taxon>Ecdysozoa</taxon>
        <taxon>Nematoda</taxon>
        <taxon>Chromadorea</taxon>
        <taxon>Rhabditida</taxon>
        <taxon>Spirurina</taxon>
        <taxon>Spiruromorpha</taxon>
        <taxon>Filarioidea</taxon>
        <taxon>Onchocercidae</taxon>
        <taxon>Loa</taxon>
    </lineage>
</organism>
<reference evidence="1" key="1">
    <citation type="submission" date="2012-04" db="EMBL/GenBank/DDBJ databases">
        <title>The Genome Sequence of Loa loa.</title>
        <authorList>
            <consortium name="The Broad Institute Genome Sequencing Platform"/>
            <consortium name="Broad Institute Genome Sequencing Center for Infectious Disease"/>
            <person name="Nutman T.B."/>
            <person name="Fink D.L."/>
            <person name="Russ C."/>
            <person name="Young S."/>
            <person name="Zeng Q."/>
            <person name="Gargeya S."/>
            <person name="Alvarado L."/>
            <person name="Berlin A."/>
            <person name="Chapman S.B."/>
            <person name="Chen Z."/>
            <person name="Freedman E."/>
            <person name="Gellesch M."/>
            <person name="Goldberg J."/>
            <person name="Griggs A."/>
            <person name="Gujja S."/>
            <person name="Heilman E.R."/>
            <person name="Heiman D."/>
            <person name="Howarth C."/>
            <person name="Mehta T."/>
            <person name="Neiman D."/>
            <person name="Pearson M."/>
            <person name="Roberts A."/>
            <person name="Saif S."/>
            <person name="Shea T."/>
            <person name="Shenoy N."/>
            <person name="Sisk P."/>
            <person name="Stolte C."/>
            <person name="Sykes S."/>
            <person name="White J."/>
            <person name="Yandava C."/>
            <person name="Haas B."/>
            <person name="Henn M.R."/>
            <person name="Nusbaum C."/>
            <person name="Birren B."/>
        </authorList>
    </citation>
    <scope>NUCLEOTIDE SEQUENCE [LARGE SCALE GENOMIC DNA]</scope>
</reference>
<name>A0A1S0UC17_LOALO</name>
<protein>
    <submittedName>
        <fullName evidence="1">Uncharacterized protein</fullName>
    </submittedName>
</protein>
<dbReference type="CTD" id="9937458"/>
<dbReference type="GeneID" id="9937458"/>
<dbReference type="KEGG" id="loa:LOAG_00081"/>
<gene>
    <name evidence="1" type="ORF">LOAG_00081</name>
</gene>
<proteinExistence type="predicted"/>
<accession>A0A1S0UC17</accession>
<dbReference type="AlphaFoldDB" id="A0A1S0UC17"/>
<evidence type="ECO:0000313" key="1">
    <source>
        <dbReference type="EMBL" id="EFO28392.1"/>
    </source>
</evidence>